<gene>
    <name evidence="1" type="ORF">GCM10022278_23740</name>
</gene>
<keyword evidence="2" id="KW-1185">Reference proteome</keyword>
<name>A0ABP7PHC2_9GAMM</name>
<reference evidence="2" key="1">
    <citation type="journal article" date="2019" name="Int. J. Syst. Evol. Microbiol.">
        <title>The Global Catalogue of Microorganisms (GCM) 10K type strain sequencing project: providing services to taxonomists for standard genome sequencing and annotation.</title>
        <authorList>
            <consortium name="The Broad Institute Genomics Platform"/>
            <consortium name="The Broad Institute Genome Sequencing Center for Infectious Disease"/>
            <person name="Wu L."/>
            <person name="Ma J."/>
        </authorList>
    </citation>
    <scope>NUCLEOTIDE SEQUENCE [LARGE SCALE GENOMIC DNA]</scope>
    <source>
        <strain evidence="2">JCM 17555</strain>
    </source>
</reference>
<dbReference type="RefSeq" id="WP_344806602.1">
    <property type="nucleotide sequence ID" value="NZ_BAABBO010000010.1"/>
</dbReference>
<evidence type="ECO:0008006" key="3">
    <source>
        <dbReference type="Google" id="ProtNLM"/>
    </source>
</evidence>
<evidence type="ECO:0000313" key="2">
    <source>
        <dbReference type="Proteomes" id="UP001501337"/>
    </source>
</evidence>
<dbReference type="Proteomes" id="UP001501337">
    <property type="component" value="Unassembled WGS sequence"/>
</dbReference>
<protein>
    <recommendedName>
        <fullName evidence="3">DUF1795 domain-containing protein</fullName>
    </recommendedName>
</protein>
<evidence type="ECO:0000313" key="1">
    <source>
        <dbReference type="EMBL" id="GAA3965171.1"/>
    </source>
</evidence>
<proteinExistence type="predicted"/>
<organism evidence="1 2">
    <name type="scientific">Allohahella marinimesophila</name>
    <dbReference type="NCBI Taxonomy" id="1054972"/>
    <lineage>
        <taxon>Bacteria</taxon>
        <taxon>Pseudomonadati</taxon>
        <taxon>Pseudomonadota</taxon>
        <taxon>Gammaproteobacteria</taxon>
        <taxon>Oceanospirillales</taxon>
        <taxon>Hahellaceae</taxon>
        <taxon>Allohahella</taxon>
    </lineage>
</organism>
<sequence length="180" mass="19838">MKTFDNAPLQFSIGVPEGWILLPGAWAKKLKMSAASTSDSFAQTLGKSSEPLLSMYLPQVNPQAAVPIVQCTVKPVSIMSAFPSLDAVIEATIPQLQGAFPDFELLDRLGMMLFAGVRSAYMRSAMTVLNERHERFLCMSELFICQSSKAIFMFGFTGSLDPELRPLDDFAAVKRSIRLH</sequence>
<dbReference type="EMBL" id="BAABBO010000010">
    <property type="protein sequence ID" value="GAA3965171.1"/>
    <property type="molecule type" value="Genomic_DNA"/>
</dbReference>
<accession>A0ABP7PHC2</accession>
<comment type="caution">
    <text evidence="1">The sequence shown here is derived from an EMBL/GenBank/DDBJ whole genome shotgun (WGS) entry which is preliminary data.</text>
</comment>